<evidence type="ECO:0000256" key="1">
    <source>
        <dbReference type="ARBA" id="ARBA00003784"/>
    </source>
</evidence>
<keyword evidence="4" id="KW-0547">Nucleotide-binding</keyword>
<dbReference type="Pfam" id="PF00306">
    <property type="entry name" value="ATP-synt_ab_C"/>
    <property type="match status" value="1"/>
</dbReference>
<sequence length="184" mass="20443">MTALPIVETEQGEIAAYIPTNLISITDGQIYLDPVLYARGFLPAIDITRSVSRIGGKAQLPAIKAEAGRMKLDFLQFLELEVFTRFGSRLRLQSTPKSGVAGCCGNSSNRNAWHRCRRNSNWPGWSPTTRGHSTLWRVRRSTSGWRDCCTRRRQGVPGWLPVGTWRGGMPSPAGCRRRGDESPA</sequence>
<evidence type="ECO:0000256" key="4">
    <source>
        <dbReference type="ARBA" id="ARBA00022741"/>
    </source>
</evidence>
<dbReference type="InterPro" id="IPR000194">
    <property type="entry name" value="ATPase_F1/V1/A1_a/bsu_nucl-bd"/>
</dbReference>
<dbReference type="PANTHER" id="PTHR48082:SF2">
    <property type="entry name" value="ATP SYNTHASE SUBUNIT ALPHA, MITOCHONDRIAL"/>
    <property type="match status" value="1"/>
</dbReference>
<comment type="subunit">
    <text evidence="5">F-type ATPases have 2 components, CF(1) - the catalytic core - and CF(0) - the membrane proton channel. CF(1) has five subunits: alpha(3), beta(3), gamma(1), delta(1), epsilon(1). CF(0) has four main subunits: a(1), b(1), b'(1) and c(9-12).</text>
</comment>
<evidence type="ECO:0008006" key="10">
    <source>
        <dbReference type="Google" id="ProtNLM"/>
    </source>
</evidence>
<dbReference type="GO" id="GO:0045259">
    <property type="term" value="C:proton-transporting ATP synthase complex"/>
    <property type="evidence" value="ECO:0007669"/>
    <property type="project" value="InterPro"/>
</dbReference>
<dbReference type="InterPro" id="IPR027417">
    <property type="entry name" value="P-loop_NTPase"/>
</dbReference>
<dbReference type="InterPro" id="IPR000793">
    <property type="entry name" value="ATP_synth_asu_C"/>
</dbReference>
<name>A0A935W342_9PROT</name>
<feature type="domain" description="ATPase F1/V1/A1 complex alpha/beta subunit nucleotide-binding" evidence="6">
    <location>
        <begin position="1"/>
        <end position="52"/>
    </location>
</feature>
<evidence type="ECO:0000313" key="8">
    <source>
        <dbReference type="EMBL" id="MBK7953697.1"/>
    </source>
</evidence>
<dbReference type="PROSITE" id="PS00152">
    <property type="entry name" value="ATPASE_ALPHA_BETA"/>
    <property type="match status" value="1"/>
</dbReference>
<dbReference type="GO" id="GO:0005524">
    <property type="term" value="F:ATP binding"/>
    <property type="evidence" value="ECO:0007669"/>
    <property type="project" value="InterPro"/>
</dbReference>
<comment type="subcellular location">
    <subcellularLocation>
        <location evidence="2">Membrane</location>
    </subcellularLocation>
</comment>
<evidence type="ECO:0000256" key="2">
    <source>
        <dbReference type="ARBA" id="ARBA00004370"/>
    </source>
</evidence>
<evidence type="ECO:0000259" key="7">
    <source>
        <dbReference type="Pfam" id="PF00306"/>
    </source>
</evidence>
<dbReference type="Pfam" id="PF00006">
    <property type="entry name" value="ATP-synt_ab"/>
    <property type="match status" value="1"/>
</dbReference>
<proteinExistence type="predicted"/>
<dbReference type="Gene3D" id="3.40.50.12240">
    <property type="match status" value="1"/>
</dbReference>
<evidence type="ECO:0000313" key="9">
    <source>
        <dbReference type="Proteomes" id="UP000706151"/>
    </source>
</evidence>
<dbReference type="GO" id="GO:0043531">
    <property type="term" value="F:ADP binding"/>
    <property type="evidence" value="ECO:0007669"/>
    <property type="project" value="TreeGrafter"/>
</dbReference>
<dbReference type="InterPro" id="IPR020003">
    <property type="entry name" value="ATPase_a/bsu_AS"/>
</dbReference>
<dbReference type="SUPFAM" id="SSF52540">
    <property type="entry name" value="P-loop containing nucleoside triphosphate hydrolases"/>
    <property type="match status" value="1"/>
</dbReference>
<keyword evidence="3" id="KW-0813">Transport</keyword>
<reference evidence="8 9" key="1">
    <citation type="submission" date="2020-10" db="EMBL/GenBank/DDBJ databases">
        <title>Connecting structure to function with the recovery of over 1000 high-quality activated sludge metagenome-assembled genomes encoding full-length rRNA genes using long-read sequencing.</title>
        <authorList>
            <person name="Singleton C.M."/>
            <person name="Petriglieri F."/>
            <person name="Kristensen J.M."/>
            <person name="Kirkegaard R.H."/>
            <person name="Michaelsen T.Y."/>
            <person name="Andersen M.H."/>
            <person name="Karst S.M."/>
            <person name="Dueholm M.S."/>
            <person name="Nielsen P.H."/>
            <person name="Albertsen M."/>
        </authorList>
    </citation>
    <scope>NUCLEOTIDE SEQUENCE [LARGE SCALE GENOMIC DNA]</scope>
    <source>
        <strain evidence="8">Fred_18-Q3-R57-64_BAT3C.720</strain>
    </source>
</reference>
<evidence type="ECO:0000256" key="5">
    <source>
        <dbReference type="ARBA" id="ARBA00026013"/>
    </source>
</evidence>
<accession>A0A935W342</accession>
<dbReference type="PANTHER" id="PTHR48082">
    <property type="entry name" value="ATP SYNTHASE SUBUNIT ALPHA, MITOCHONDRIAL"/>
    <property type="match status" value="1"/>
</dbReference>
<dbReference type="AlphaFoldDB" id="A0A935W342"/>
<dbReference type="SUPFAM" id="SSF47917">
    <property type="entry name" value="C-terminal domain of alpha and beta subunits of F1 ATP synthase"/>
    <property type="match status" value="1"/>
</dbReference>
<dbReference type="EMBL" id="JADJOT010000006">
    <property type="protein sequence ID" value="MBK7953697.1"/>
    <property type="molecule type" value="Genomic_DNA"/>
</dbReference>
<comment type="function">
    <text evidence="1">Produces ATP from ADP in the presence of a proton gradient across the membrane. The alpha chain is a regulatory subunit.</text>
</comment>
<dbReference type="InterPro" id="IPR005294">
    <property type="entry name" value="ATP_synth_F1_asu"/>
</dbReference>
<protein>
    <recommendedName>
        <fullName evidence="10">ATP synthase subunit alpha</fullName>
    </recommendedName>
</protein>
<evidence type="ECO:0000259" key="6">
    <source>
        <dbReference type="Pfam" id="PF00006"/>
    </source>
</evidence>
<dbReference type="GO" id="GO:0046933">
    <property type="term" value="F:proton-transporting ATP synthase activity, rotational mechanism"/>
    <property type="evidence" value="ECO:0007669"/>
    <property type="project" value="InterPro"/>
</dbReference>
<feature type="domain" description="ATP synthase alpha subunit C-terminal" evidence="7">
    <location>
        <begin position="59"/>
        <end position="90"/>
    </location>
</feature>
<comment type="caution">
    <text evidence="8">The sequence shown here is derived from an EMBL/GenBank/DDBJ whole genome shotgun (WGS) entry which is preliminary data.</text>
</comment>
<gene>
    <name evidence="8" type="ORF">IPK02_06855</name>
</gene>
<organism evidence="8 9">
    <name type="scientific">Candidatus Accumulibacter affinis</name>
    <dbReference type="NCBI Taxonomy" id="2954384"/>
    <lineage>
        <taxon>Bacteria</taxon>
        <taxon>Pseudomonadati</taxon>
        <taxon>Pseudomonadota</taxon>
        <taxon>Betaproteobacteria</taxon>
        <taxon>Candidatus Accumulibacter</taxon>
    </lineage>
</organism>
<evidence type="ECO:0000256" key="3">
    <source>
        <dbReference type="ARBA" id="ARBA00022448"/>
    </source>
</evidence>
<dbReference type="Proteomes" id="UP000706151">
    <property type="component" value="Unassembled WGS sequence"/>
</dbReference>